<comment type="caution">
    <text evidence="1">The sequence shown here is derived from an EMBL/GenBank/DDBJ whole genome shotgun (WGS) entry which is preliminary data.</text>
</comment>
<accession>A0A1V4IVQ1</accession>
<dbReference type="EMBL" id="MZGV01000006">
    <property type="protein sequence ID" value="OPJ64026.1"/>
    <property type="molecule type" value="Genomic_DNA"/>
</dbReference>
<gene>
    <name evidence="1" type="ORF">CLORY_08980</name>
</gene>
<dbReference type="STRING" id="1450648.CLORY_08980"/>
<dbReference type="OrthoDB" id="1899188at2"/>
<keyword evidence="2" id="KW-1185">Reference proteome</keyword>
<dbReference type="Pfam" id="PF14196">
    <property type="entry name" value="ATC_hydrolase"/>
    <property type="match status" value="1"/>
</dbReference>
<dbReference type="InterPro" id="IPR026002">
    <property type="entry name" value="ATC_hydrolase-like"/>
</dbReference>
<evidence type="ECO:0000313" key="1">
    <source>
        <dbReference type="EMBL" id="OPJ64026.1"/>
    </source>
</evidence>
<protein>
    <recommendedName>
        <fullName evidence="3">L-2-amino-thiazoline-4-carboxylic acid hydrolase</fullName>
    </recommendedName>
</protein>
<dbReference type="Proteomes" id="UP000190080">
    <property type="component" value="Unassembled WGS sequence"/>
</dbReference>
<organism evidence="1 2">
    <name type="scientific">Clostridium oryzae</name>
    <dbReference type="NCBI Taxonomy" id="1450648"/>
    <lineage>
        <taxon>Bacteria</taxon>
        <taxon>Bacillati</taxon>
        <taxon>Bacillota</taxon>
        <taxon>Clostridia</taxon>
        <taxon>Eubacteriales</taxon>
        <taxon>Clostridiaceae</taxon>
        <taxon>Clostridium</taxon>
    </lineage>
</organism>
<name>A0A1V4IVQ1_9CLOT</name>
<sequence length="207" mass="24461">MSFSETRFHFFYDECIRQFGAEQGKRIFEIADRKLAEMKNEADYRNSKAIKEHMNTNLLPTIAIYSAFLQSNFTKENAYEKTLEITQIAAKVIQKKNEFVGKIPFGYNLFKMFCKSVMNKNYPKEGWSIVWQRYDKQEIHFDMTSCIYMETTKRYNCPELCPVFCANDITTFAGYRPNIIFERNGTIGQGQKVCDFHLQNSKFKIKR</sequence>
<evidence type="ECO:0000313" key="2">
    <source>
        <dbReference type="Proteomes" id="UP000190080"/>
    </source>
</evidence>
<evidence type="ECO:0008006" key="3">
    <source>
        <dbReference type="Google" id="ProtNLM"/>
    </source>
</evidence>
<dbReference type="RefSeq" id="WP_079422327.1">
    <property type="nucleotide sequence ID" value="NZ_MZGV01000006.1"/>
</dbReference>
<proteinExistence type="predicted"/>
<dbReference type="AlphaFoldDB" id="A0A1V4IVQ1"/>
<reference evidence="1 2" key="1">
    <citation type="submission" date="2017-03" db="EMBL/GenBank/DDBJ databases">
        <title>Genome sequence of Clostridium oryzae DSM 28571.</title>
        <authorList>
            <person name="Poehlein A."/>
            <person name="Daniel R."/>
        </authorList>
    </citation>
    <scope>NUCLEOTIDE SEQUENCE [LARGE SCALE GENOMIC DNA]</scope>
    <source>
        <strain evidence="1 2">DSM 28571</strain>
    </source>
</reference>